<dbReference type="AlphaFoldDB" id="A0A4Y9T3K7"/>
<evidence type="ECO:0000256" key="1">
    <source>
        <dbReference type="ARBA" id="ARBA00008791"/>
    </source>
</evidence>
<dbReference type="RefSeq" id="WP_135188727.1">
    <property type="nucleotide sequence ID" value="NZ_SPUM01000034.1"/>
</dbReference>
<dbReference type="SUPFAM" id="SSF52402">
    <property type="entry name" value="Adenine nucleotide alpha hydrolases-like"/>
    <property type="match status" value="2"/>
</dbReference>
<evidence type="ECO:0000313" key="4">
    <source>
        <dbReference type="Proteomes" id="UP000297258"/>
    </source>
</evidence>
<dbReference type="InterPro" id="IPR006015">
    <property type="entry name" value="Universal_stress_UspA"/>
</dbReference>
<evidence type="ECO:0000259" key="2">
    <source>
        <dbReference type="Pfam" id="PF00582"/>
    </source>
</evidence>
<proteinExistence type="inferred from homology"/>
<reference evidence="3 4" key="1">
    <citation type="submission" date="2019-03" db="EMBL/GenBank/DDBJ databases">
        <title>Draft genome of Massilia hortus sp. nov., a novel bacterial species of the Oxalobacteraceae family.</title>
        <authorList>
            <person name="Peta V."/>
            <person name="Raths R."/>
            <person name="Bucking H."/>
        </authorList>
    </citation>
    <scope>NUCLEOTIDE SEQUENCE [LARGE SCALE GENOMIC DNA]</scope>
    <source>
        <strain evidence="3 4">ONC3</strain>
    </source>
</reference>
<dbReference type="PRINTS" id="PR01438">
    <property type="entry name" value="UNVRSLSTRESS"/>
</dbReference>
<dbReference type="PANTHER" id="PTHR46268:SF15">
    <property type="entry name" value="UNIVERSAL STRESS PROTEIN HP_0031"/>
    <property type="match status" value="1"/>
</dbReference>
<sequence length="277" mass="29580">MSYKTILVHADRSEHAPGRIRFAAALANSEDAHLIGAAVTGVSRFLYQEAGLDIEQSVVTGYLQRMDEVARQGAEQFVTLVRAAGVRSFEPRTVADDAEGALVRLSRFADLIVLSQTDPKQPDTDGTRGLPEYVVLGTARPVLLVPHAGEHGRLDGKALVAWDGSLAATRALAQALPLLRRASAVLVVQFNPGIQVDLALQGADMLAWLGRHGINATVEALPRAIDTGNALLSLAADRQASLLVMGAYGHTRFRELIVGGVTKTVLENMTVPVLMAH</sequence>
<dbReference type="OrthoDB" id="9804721at2"/>
<dbReference type="PANTHER" id="PTHR46268">
    <property type="entry name" value="STRESS RESPONSE PROTEIN NHAX"/>
    <property type="match status" value="1"/>
</dbReference>
<dbReference type="InterPro" id="IPR006016">
    <property type="entry name" value="UspA"/>
</dbReference>
<name>A0A4Y9T3K7_9BURK</name>
<dbReference type="CDD" id="cd00293">
    <property type="entry name" value="USP-like"/>
    <property type="match status" value="1"/>
</dbReference>
<organism evidence="3 4">
    <name type="scientific">Massilia horti</name>
    <dbReference type="NCBI Taxonomy" id="2562153"/>
    <lineage>
        <taxon>Bacteria</taxon>
        <taxon>Pseudomonadati</taxon>
        <taxon>Pseudomonadota</taxon>
        <taxon>Betaproteobacteria</taxon>
        <taxon>Burkholderiales</taxon>
        <taxon>Oxalobacteraceae</taxon>
        <taxon>Telluria group</taxon>
        <taxon>Massilia</taxon>
    </lineage>
</organism>
<evidence type="ECO:0000313" key="3">
    <source>
        <dbReference type="EMBL" id="TFW33864.1"/>
    </source>
</evidence>
<dbReference type="Gene3D" id="3.40.50.12370">
    <property type="match status" value="1"/>
</dbReference>
<dbReference type="Proteomes" id="UP000297258">
    <property type="component" value="Unassembled WGS sequence"/>
</dbReference>
<gene>
    <name evidence="3" type="ORF">E4O92_05370</name>
</gene>
<comment type="caution">
    <text evidence="3">The sequence shown here is derived from an EMBL/GenBank/DDBJ whole genome shotgun (WGS) entry which is preliminary data.</text>
</comment>
<accession>A0A4Y9T3K7</accession>
<feature type="domain" description="UspA" evidence="2">
    <location>
        <begin position="157"/>
        <end position="276"/>
    </location>
</feature>
<protein>
    <submittedName>
        <fullName evidence="3">Universal stress protein</fullName>
    </submittedName>
</protein>
<comment type="similarity">
    <text evidence="1">Belongs to the universal stress protein A family.</text>
</comment>
<keyword evidence="4" id="KW-1185">Reference proteome</keyword>
<dbReference type="Pfam" id="PF00582">
    <property type="entry name" value="Usp"/>
    <property type="match status" value="1"/>
</dbReference>
<dbReference type="EMBL" id="SPUM01000034">
    <property type="protein sequence ID" value="TFW33864.1"/>
    <property type="molecule type" value="Genomic_DNA"/>
</dbReference>